<protein>
    <submittedName>
        <fullName evidence="5">RlmB protein</fullName>
    </submittedName>
</protein>
<accession>A0A812UA24</accession>
<name>A0A812UA24_9DINO</name>
<dbReference type="InterPro" id="IPR001537">
    <property type="entry name" value="SpoU_MeTrfase"/>
</dbReference>
<keyword evidence="6" id="KW-1185">Reference proteome</keyword>
<dbReference type="Proteomes" id="UP000604046">
    <property type="component" value="Unassembled WGS sequence"/>
</dbReference>
<dbReference type="EMBL" id="CAJNDS010002659">
    <property type="protein sequence ID" value="CAE7558541.1"/>
    <property type="molecule type" value="Genomic_DNA"/>
</dbReference>
<evidence type="ECO:0000313" key="6">
    <source>
        <dbReference type="Proteomes" id="UP000604046"/>
    </source>
</evidence>
<evidence type="ECO:0000313" key="5">
    <source>
        <dbReference type="EMBL" id="CAE7558541.1"/>
    </source>
</evidence>
<dbReference type="GO" id="GO:0008173">
    <property type="term" value="F:RNA methyltransferase activity"/>
    <property type="evidence" value="ECO:0007669"/>
    <property type="project" value="InterPro"/>
</dbReference>
<dbReference type="PANTHER" id="PTHR43191:SF2">
    <property type="entry name" value="RRNA METHYLTRANSFERASE 3, MITOCHONDRIAL"/>
    <property type="match status" value="1"/>
</dbReference>
<evidence type="ECO:0000256" key="1">
    <source>
        <dbReference type="ARBA" id="ARBA00022603"/>
    </source>
</evidence>
<proteinExistence type="predicted"/>
<dbReference type="Gene3D" id="3.40.1280.10">
    <property type="match status" value="1"/>
</dbReference>
<evidence type="ECO:0000256" key="3">
    <source>
        <dbReference type="SAM" id="Coils"/>
    </source>
</evidence>
<dbReference type="CDD" id="cd18095">
    <property type="entry name" value="SpoU-like_rRNA-MTase"/>
    <property type="match status" value="1"/>
</dbReference>
<feature type="coiled-coil region" evidence="3">
    <location>
        <begin position="195"/>
        <end position="222"/>
    </location>
</feature>
<dbReference type="GO" id="GO:0006396">
    <property type="term" value="P:RNA processing"/>
    <property type="evidence" value="ECO:0007669"/>
    <property type="project" value="InterPro"/>
</dbReference>
<gene>
    <name evidence="5" type="primary">rlmB</name>
    <name evidence="5" type="ORF">SNAT2548_LOCUS31446</name>
</gene>
<organism evidence="5 6">
    <name type="scientific">Symbiodinium natans</name>
    <dbReference type="NCBI Taxonomy" id="878477"/>
    <lineage>
        <taxon>Eukaryota</taxon>
        <taxon>Sar</taxon>
        <taxon>Alveolata</taxon>
        <taxon>Dinophyceae</taxon>
        <taxon>Suessiales</taxon>
        <taxon>Symbiodiniaceae</taxon>
        <taxon>Symbiodinium</taxon>
    </lineage>
</organism>
<dbReference type="InterPro" id="IPR051259">
    <property type="entry name" value="rRNA_Methyltransferase"/>
</dbReference>
<dbReference type="GO" id="GO:0003723">
    <property type="term" value="F:RNA binding"/>
    <property type="evidence" value="ECO:0007669"/>
    <property type="project" value="InterPro"/>
</dbReference>
<sequence length="336" mass="36228">MSASPWAGEALPAAEAVKWIAFLSPFLPNILGACALGRTAVVLDGVEDPNNLGVILRTMEAFDSRTLVLTKGTVDVFNPKVVRCSMGAAVRGRVQVLEVADAEELRELLQGYRIFATTLEGRCLSTQLATELTGKDAFVFGNEARGVSQSLRAAADRQLRIPMAPGVDSLNVGVAAPRLWVVVVLAAVTSVLQGCDAGQDQCGDLKKEVSDLKKELSTCQERLGVCRSQLKVCIQDEKQLIDDTWAACDAKYRDPAALAHKLDACTGDKQALVSELNSRTLQIRYGALPLALVAFIAGIYTHKWHRHCAERLRSPFTNHGATAPAADPRQAVRDPP</sequence>
<keyword evidence="3" id="KW-0175">Coiled coil</keyword>
<dbReference type="InterPro" id="IPR029026">
    <property type="entry name" value="tRNA_m1G_MTases_N"/>
</dbReference>
<dbReference type="OrthoDB" id="270651at2759"/>
<evidence type="ECO:0000256" key="2">
    <source>
        <dbReference type="ARBA" id="ARBA00022679"/>
    </source>
</evidence>
<dbReference type="Pfam" id="PF00588">
    <property type="entry name" value="SpoU_methylase"/>
    <property type="match status" value="1"/>
</dbReference>
<keyword evidence="2" id="KW-0808">Transferase</keyword>
<dbReference type="GO" id="GO:0032259">
    <property type="term" value="P:methylation"/>
    <property type="evidence" value="ECO:0007669"/>
    <property type="project" value="UniProtKB-KW"/>
</dbReference>
<comment type="caution">
    <text evidence="5">The sequence shown here is derived from an EMBL/GenBank/DDBJ whole genome shotgun (WGS) entry which is preliminary data.</text>
</comment>
<dbReference type="InterPro" id="IPR029028">
    <property type="entry name" value="Alpha/beta_knot_MTases"/>
</dbReference>
<dbReference type="SUPFAM" id="SSF75217">
    <property type="entry name" value="alpha/beta knot"/>
    <property type="match status" value="1"/>
</dbReference>
<reference evidence="5" key="1">
    <citation type="submission" date="2021-02" db="EMBL/GenBank/DDBJ databases">
        <authorList>
            <person name="Dougan E. K."/>
            <person name="Rhodes N."/>
            <person name="Thang M."/>
            <person name="Chan C."/>
        </authorList>
    </citation>
    <scope>NUCLEOTIDE SEQUENCE</scope>
</reference>
<feature type="domain" description="tRNA/rRNA methyltransferase SpoU type" evidence="4">
    <location>
        <begin position="40"/>
        <end position="176"/>
    </location>
</feature>
<dbReference type="PANTHER" id="PTHR43191">
    <property type="entry name" value="RRNA METHYLTRANSFERASE 3"/>
    <property type="match status" value="1"/>
</dbReference>
<dbReference type="AlphaFoldDB" id="A0A812UA24"/>
<keyword evidence="1" id="KW-0489">Methyltransferase</keyword>
<evidence type="ECO:0000259" key="4">
    <source>
        <dbReference type="Pfam" id="PF00588"/>
    </source>
</evidence>